<evidence type="ECO:0000313" key="4">
    <source>
        <dbReference type="Proteomes" id="UP001367676"/>
    </source>
</evidence>
<gene>
    <name evidence="3" type="ORF">V9T40_006328</name>
</gene>
<evidence type="ECO:0000313" key="3">
    <source>
        <dbReference type="EMBL" id="KAK7598093.1"/>
    </source>
</evidence>
<dbReference type="AlphaFoldDB" id="A0AAN9TMI8"/>
<accession>A0AAN9TMI8</accession>
<feature type="region of interest" description="Disordered" evidence="1">
    <location>
        <begin position="232"/>
        <end position="251"/>
    </location>
</feature>
<keyword evidence="4" id="KW-1185">Reference proteome</keyword>
<feature type="chain" id="PRO_5042901874" evidence="2">
    <location>
        <begin position="23"/>
        <end position="251"/>
    </location>
</feature>
<proteinExistence type="predicted"/>
<keyword evidence="2" id="KW-0732">Signal</keyword>
<sequence length="251" mass="27773">MAALKYFLILGIGLCCTQLISGGNRKDGYLLGNESVDPNVPDADYLAADEVNFDEEALKQLTKKKLSEFMSNAKAAGTVTDARQTLDLLLTDPDSSEAIIKLMHIIREAMTDNESLKTIRLIQNLIRDMLNKPERVKNFLGGITAWLRNPQTLQNIKEKDQLAEECIRLTVETECLDKMTKAIRQLNYANAPEVVEGMFKNFDFLVNMNPNFRIQDAAKFVTNKATGGLKSLIGSRNRASDGHASASASAT</sequence>
<name>A0AAN9TMI8_9HEMI</name>
<organism evidence="3 4">
    <name type="scientific">Parthenolecanium corni</name>
    <dbReference type="NCBI Taxonomy" id="536013"/>
    <lineage>
        <taxon>Eukaryota</taxon>
        <taxon>Metazoa</taxon>
        <taxon>Ecdysozoa</taxon>
        <taxon>Arthropoda</taxon>
        <taxon>Hexapoda</taxon>
        <taxon>Insecta</taxon>
        <taxon>Pterygota</taxon>
        <taxon>Neoptera</taxon>
        <taxon>Paraneoptera</taxon>
        <taxon>Hemiptera</taxon>
        <taxon>Sternorrhyncha</taxon>
        <taxon>Coccoidea</taxon>
        <taxon>Coccidae</taxon>
        <taxon>Parthenolecanium</taxon>
    </lineage>
</organism>
<protein>
    <submittedName>
        <fullName evidence="3">Uncharacterized protein</fullName>
    </submittedName>
</protein>
<dbReference type="Proteomes" id="UP001367676">
    <property type="component" value="Unassembled WGS sequence"/>
</dbReference>
<feature type="signal peptide" evidence="2">
    <location>
        <begin position="1"/>
        <end position="22"/>
    </location>
</feature>
<evidence type="ECO:0000256" key="1">
    <source>
        <dbReference type="SAM" id="MobiDB-lite"/>
    </source>
</evidence>
<evidence type="ECO:0000256" key="2">
    <source>
        <dbReference type="SAM" id="SignalP"/>
    </source>
</evidence>
<dbReference type="EMBL" id="JBBCAQ010000014">
    <property type="protein sequence ID" value="KAK7598093.1"/>
    <property type="molecule type" value="Genomic_DNA"/>
</dbReference>
<comment type="caution">
    <text evidence="3">The sequence shown here is derived from an EMBL/GenBank/DDBJ whole genome shotgun (WGS) entry which is preliminary data.</text>
</comment>
<reference evidence="3 4" key="1">
    <citation type="submission" date="2024-03" db="EMBL/GenBank/DDBJ databases">
        <title>Adaptation during the transition from Ophiocordyceps entomopathogen to insect associate is accompanied by gene loss and intensified selection.</title>
        <authorList>
            <person name="Ward C.M."/>
            <person name="Onetto C.A."/>
            <person name="Borneman A.R."/>
        </authorList>
    </citation>
    <scope>NUCLEOTIDE SEQUENCE [LARGE SCALE GENOMIC DNA]</scope>
    <source>
        <strain evidence="3">AWRI1</strain>
        <tissue evidence="3">Single Adult Female</tissue>
    </source>
</reference>